<dbReference type="GO" id="GO:0008270">
    <property type="term" value="F:zinc ion binding"/>
    <property type="evidence" value="ECO:0007669"/>
    <property type="project" value="UniProtKB-KW"/>
</dbReference>
<evidence type="ECO:0000256" key="12">
    <source>
        <dbReference type="ARBA" id="ARBA00023136"/>
    </source>
</evidence>
<feature type="region of interest" description="Disordered" evidence="15">
    <location>
        <begin position="164"/>
        <end position="184"/>
    </location>
</feature>
<dbReference type="EMBL" id="JAYKXN010000001">
    <property type="protein sequence ID" value="KAK7316910.1"/>
    <property type="molecule type" value="Genomic_DNA"/>
</dbReference>
<proteinExistence type="inferred from homology"/>
<keyword evidence="6 16" id="KW-0812">Transmembrane</keyword>
<dbReference type="GO" id="GO:0061630">
    <property type="term" value="F:ubiquitin protein ligase activity"/>
    <property type="evidence" value="ECO:0007669"/>
    <property type="project" value="UniProtKB-EC"/>
</dbReference>
<sequence length="184" mass="20243">MYCPQWCYILYSPPPPAIIFDNTDEPNSSPSFEFSPLIVAIIGILASTFILVTYYTIISRFCRCRARPDPEIATAESAQAASDSGGLDEALIKSIAVCKYNRGGGLVEGVECCVCLSEFEENQSLRLLPKCNHAFHLPCIDTWLMSNSTCPLCRSSITIPSMEPPPSVRIENNNANNNALDQRS</sequence>
<keyword evidence="11 16" id="KW-1133">Transmembrane helix</keyword>
<dbReference type="PANTHER" id="PTHR46913:SF22">
    <property type="entry name" value="RING-TYPE E3 UBIQUITIN TRANSFERASE"/>
    <property type="match status" value="1"/>
</dbReference>
<dbReference type="InterPro" id="IPR001841">
    <property type="entry name" value="Znf_RING"/>
</dbReference>
<dbReference type="Proteomes" id="UP001359559">
    <property type="component" value="Unassembled WGS sequence"/>
</dbReference>
<dbReference type="PANTHER" id="PTHR46913">
    <property type="entry name" value="RING-H2 FINGER PROTEIN ATL16"/>
    <property type="match status" value="1"/>
</dbReference>
<evidence type="ECO:0000256" key="4">
    <source>
        <dbReference type="ARBA" id="ARBA00012483"/>
    </source>
</evidence>
<evidence type="ECO:0000256" key="8">
    <source>
        <dbReference type="ARBA" id="ARBA00022771"/>
    </source>
</evidence>
<dbReference type="AlphaFoldDB" id="A0AAN9PY72"/>
<dbReference type="Gene3D" id="3.30.40.10">
    <property type="entry name" value="Zinc/RING finger domain, C3HC4 (zinc finger)"/>
    <property type="match status" value="1"/>
</dbReference>
<comment type="caution">
    <text evidence="18">The sequence shown here is derived from an EMBL/GenBank/DDBJ whole genome shotgun (WGS) entry which is preliminary data.</text>
</comment>
<keyword evidence="10" id="KW-0862">Zinc</keyword>
<evidence type="ECO:0000256" key="1">
    <source>
        <dbReference type="ARBA" id="ARBA00000900"/>
    </source>
</evidence>
<evidence type="ECO:0000256" key="10">
    <source>
        <dbReference type="ARBA" id="ARBA00022833"/>
    </source>
</evidence>
<reference evidence="18 19" key="1">
    <citation type="submission" date="2024-01" db="EMBL/GenBank/DDBJ databases">
        <title>The genomes of 5 underutilized Papilionoideae crops provide insights into root nodulation and disease resistance.</title>
        <authorList>
            <person name="Yuan L."/>
        </authorList>
    </citation>
    <scope>NUCLEOTIDE SEQUENCE [LARGE SCALE GENOMIC DNA]</scope>
    <source>
        <strain evidence="18">LY-2023</strain>
        <tissue evidence="18">Leaf</tissue>
    </source>
</reference>
<evidence type="ECO:0000256" key="3">
    <source>
        <dbReference type="ARBA" id="ARBA00004906"/>
    </source>
</evidence>
<dbReference type="PROSITE" id="PS50089">
    <property type="entry name" value="ZF_RING_2"/>
    <property type="match status" value="1"/>
</dbReference>
<comment type="pathway">
    <text evidence="3">Protein modification; protein ubiquitination.</text>
</comment>
<evidence type="ECO:0000313" key="19">
    <source>
        <dbReference type="Proteomes" id="UP001359559"/>
    </source>
</evidence>
<feature type="compositionally biased region" description="Low complexity" evidence="15">
    <location>
        <begin position="172"/>
        <end position="184"/>
    </location>
</feature>
<organism evidence="18 19">
    <name type="scientific">Clitoria ternatea</name>
    <name type="common">Butterfly pea</name>
    <dbReference type="NCBI Taxonomy" id="43366"/>
    <lineage>
        <taxon>Eukaryota</taxon>
        <taxon>Viridiplantae</taxon>
        <taxon>Streptophyta</taxon>
        <taxon>Embryophyta</taxon>
        <taxon>Tracheophyta</taxon>
        <taxon>Spermatophyta</taxon>
        <taxon>Magnoliopsida</taxon>
        <taxon>eudicotyledons</taxon>
        <taxon>Gunneridae</taxon>
        <taxon>Pentapetalae</taxon>
        <taxon>rosids</taxon>
        <taxon>fabids</taxon>
        <taxon>Fabales</taxon>
        <taxon>Fabaceae</taxon>
        <taxon>Papilionoideae</taxon>
        <taxon>50 kb inversion clade</taxon>
        <taxon>NPAAA clade</taxon>
        <taxon>indigoferoid/millettioid clade</taxon>
        <taxon>Phaseoleae</taxon>
        <taxon>Clitoria</taxon>
    </lineage>
</organism>
<dbReference type="SUPFAM" id="SSF57850">
    <property type="entry name" value="RING/U-box"/>
    <property type="match status" value="1"/>
</dbReference>
<keyword evidence="8 14" id="KW-0863">Zinc-finger</keyword>
<name>A0AAN9PY72_CLITE</name>
<dbReference type="EC" id="2.3.2.27" evidence="4"/>
<feature type="transmembrane region" description="Helical" evidence="16">
    <location>
        <begin position="34"/>
        <end position="57"/>
    </location>
</feature>
<evidence type="ECO:0000256" key="15">
    <source>
        <dbReference type="SAM" id="MobiDB-lite"/>
    </source>
</evidence>
<accession>A0AAN9PY72</accession>
<dbReference type="SMART" id="SM00184">
    <property type="entry name" value="RING"/>
    <property type="match status" value="1"/>
</dbReference>
<evidence type="ECO:0000256" key="5">
    <source>
        <dbReference type="ARBA" id="ARBA00022679"/>
    </source>
</evidence>
<comment type="subcellular location">
    <subcellularLocation>
        <location evidence="2">Membrane</location>
        <topology evidence="2">Single-pass membrane protein</topology>
    </subcellularLocation>
</comment>
<evidence type="ECO:0000256" key="11">
    <source>
        <dbReference type="ARBA" id="ARBA00022989"/>
    </source>
</evidence>
<evidence type="ECO:0000256" key="16">
    <source>
        <dbReference type="SAM" id="Phobius"/>
    </source>
</evidence>
<evidence type="ECO:0000256" key="14">
    <source>
        <dbReference type="PROSITE-ProRule" id="PRU00175"/>
    </source>
</evidence>
<evidence type="ECO:0000256" key="13">
    <source>
        <dbReference type="ARBA" id="ARBA00024209"/>
    </source>
</evidence>
<protein>
    <recommendedName>
        <fullName evidence="4">RING-type E3 ubiquitin transferase</fullName>
        <ecNumber evidence="4">2.3.2.27</ecNumber>
    </recommendedName>
</protein>
<keyword evidence="5" id="KW-0808">Transferase</keyword>
<keyword evidence="9" id="KW-0833">Ubl conjugation pathway</keyword>
<dbReference type="GO" id="GO:0016020">
    <property type="term" value="C:membrane"/>
    <property type="evidence" value="ECO:0007669"/>
    <property type="project" value="UniProtKB-SubCell"/>
</dbReference>
<dbReference type="CDD" id="cd16461">
    <property type="entry name" value="RING-H2_EL5-like"/>
    <property type="match status" value="1"/>
</dbReference>
<feature type="domain" description="RING-type" evidence="17">
    <location>
        <begin position="112"/>
        <end position="154"/>
    </location>
</feature>
<evidence type="ECO:0000256" key="2">
    <source>
        <dbReference type="ARBA" id="ARBA00004167"/>
    </source>
</evidence>
<evidence type="ECO:0000256" key="7">
    <source>
        <dbReference type="ARBA" id="ARBA00022723"/>
    </source>
</evidence>
<evidence type="ECO:0000313" key="18">
    <source>
        <dbReference type="EMBL" id="KAK7316910.1"/>
    </source>
</evidence>
<evidence type="ECO:0000259" key="17">
    <source>
        <dbReference type="PROSITE" id="PS50089"/>
    </source>
</evidence>
<dbReference type="FunFam" id="3.30.40.10:FF:000187">
    <property type="entry name" value="E3 ubiquitin-protein ligase ATL6"/>
    <property type="match status" value="1"/>
</dbReference>
<dbReference type="GO" id="GO:0016567">
    <property type="term" value="P:protein ubiquitination"/>
    <property type="evidence" value="ECO:0007669"/>
    <property type="project" value="InterPro"/>
</dbReference>
<keyword evidence="12 16" id="KW-0472">Membrane</keyword>
<comment type="similarity">
    <text evidence="13">Belongs to the RING-type zinc finger family. ATL subfamily.</text>
</comment>
<dbReference type="Pfam" id="PF13639">
    <property type="entry name" value="zf-RING_2"/>
    <property type="match status" value="1"/>
</dbReference>
<keyword evidence="7" id="KW-0479">Metal-binding</keyword>
<comment type="catalytic activity">
    <reaction evidence="1">
        <text>S-ubiquitinyl-[E2 ubiquitin-conjugating enzyme]-L-cysteine + [acceptor protein]-L-lysine = [E2 ubiquitin-conjugating enzyme]-L-cysteine + N(6)-ubiquitinyl-[acceptor protein]-L-lysine.</text>
        <dbReference type="EC" id="2.3.2.27"/>
    </reaction>
</comment>
<dbReference type="InterPro" id="IPR013083">
    <property type="entry name" value="Znf_RING/FYVE/PHD"/>
</dbReference>
<keyword evidence="19" id="KW-1185">Reference proteome</keyword>
<evidence type="ECO:0000256" key="6">
    <source>
        <dbReference type="ARBA" id="ARBA00022692"/>
    </source>
</evidence>
<evidence type="ECO:0000256" key="9">
    <source>
        <dbReference type="ARBA" id="ARBA00022786"/>
    </source>
</evidence>
<gene>
    <name evidence="18" type="ORF">RJT34_00718</name>
</gene>
<dbReference type="InterPro" id="IPR044600">
    <property type="entry name" value="ATL1/ATL16-like"/>
</dbReference>